<proteinExistence type="predicted"/>
<organism evidence="1 2">
    <name type="scientific">Aspergillus melleus</name>
    <dbReference type="NCBI Taxonomy" id="138277"/>
    <lineage>
        <taxon>Eukaryota</taxon>
        <taxon>Fungi</taxon>
        <taxon>Dikarya</taxon>
        <taxon>Ascomycota</taxon>
        <taxon>Pezizomycotina</taxon>
        <taxon>Eurotiomycetes</taxon>
        <taxon>Eurotiomycetidae</taxon>
        <taxon>Eurotiales</taxon>
        <taxon>Aspergillaceae</taxon>
        <taxon>Aspergillus</taxon>
        <taxon>Aspergillus subgen. Circumdati</taxon>
    </lineage>
</organism>
<evidence type="ECO:0000313" key="1">
    <source>
        <dbReference type="EMBL" id="KAK1145882.1"/>
    </source>
</evidence>
<evidence type="ECO:0000313" key="2">
    <source>
        <dbReference type="Proteomes" id="UP001177260"/>
    </source>
</evidence>
<protein>
    <submittedName>
        <fullName evidence="1">Uncharacterized protein</fullName>
    </submittedName>
</protein>
<name>A0ACC3B621_9EURO</name>
<comment type="caution">
    <text evidence="1">The sequence shown here is derived from an EMBL/GenBank/DDBJ whole genome shotgun (WGS) entry which is preliminary data.</text>
</comment>
<gene>
    <name evidence="1" type="ORF">N8T08_003828</name>
</gene>
<reference evidence="1 2" key="1">
    <citation type="journal article" date="2023" name="ACS Omega">
        <title>Identification of the Neoaspergillic Acid Biosynthesis Gene Cluster by Establishing an In Vitro CRISPR-Ribonucleoprotein Genetic System in Aspergillus melleus.</title>
        <authorList>
            <person name="Yuan B."/>
            <person name="Grau M.F."/>
            <person name="Murata R.M."/>
            <person name="Torok T."/>
            <person name="Venkateswaran K."/>
            <person name="Stajich J.E."/>
            <person name="Wang C.C.C."/>
        </authorList>
    </citation>
    <scope>NUCLEOTIDE SEQUENCE [LARGE SCALE GENOMIC DNA]</scope>
    <source>
        <strain evidence="1 2">IMV 1140</strain>
    </source>
</reference>
<accession>A0ACC3B621</accession>
<dbReference type="EMBL" id="JAOPJF010000021">
    <property type="protein sequence ID" value="KAK1145882.1"/>
    <property type="molecule type" value="Genomic_DNA"/>
</dbReference>
<dbReference type="Proteomes" id="UP001177260">
    <property type="component" value="Unassembled WGS sequence"/>
</dbReference>
<keyword evidence="2" id="KW-1185">Reference proteome</keyword>
<sequence length="113" mass="12376">MEHALRNTWMGPLSFGHILIQRDEQTSKAQLYYSKLPRHIKDNVVLLLEPMLATGGSVIKAVQSLKDHDVPEDSIILVNVVASKKGINLVSTAFPELRIVSAAVDSDLTAENG</sequence>